<evidence type="ECO:0000313" key="3">
    <source>
        <dbReference type="EMBL" id="SNT24769.1"/>
    </source>
</evidence>
<dbReference type="InterPro" id="IPR001763">
    <property type="entry name" value="Rhodanese-like_dom"/>
</dbReference>
<organism evidence="3 4">
    <name type="scientific">Granulicella rosea</name>
    <dbReference type="NCBI Taxonomy" id="474952"/>
    <lineage>
        <taxon>Bacteria</taxon>
        <taxon>Pseudomonadati</taxon>
        <taxon>Acidobacteriota</taxon>
        <taxon>Terriglobia</taxon>
        <taxon>Terriglobales</taxon>
        <taxon>Acidobacteriaceae</taxon>
        <taxon>Granulicella</taxon>
    </lineage>
</organism>
<dbReference type="GO" id="GO:0006400">
    <property type="term" value="P:tRNA modification"/>
    <property type="evidence" value="ECO:0007669"/>
    <property type="project" value="UniProtKB-UniRule"/>
</dbReference>
<dbReference type="InterPro" id="IPR040503">
    <property type="entry name" value="TRHO_N"/>
</dbReference>
<feature type="domain" description="Rhodanese" evidence="2">
    <location>
        <begin position="124"/>
        <end position="218"/>
    </location>
</feature>
<dbReference type="PROSITE" id="PS50206">
    <property type="entry name" value="RHODANESE_3"/>
    <property type="match status" value="1"/>
</dbReference>
<dbReference type="CDD" id="cd01518">
    <property type="entry name" value="RHOD_YceA"/>
    <property type="match status" value="1"/>
</dbReference>
<keyword evidence="1" id="KW-0560">Oxidoreductase</keyword>
<dbReference type="Gene3D" id="3.30.70.100">
    <property type="match status" value="1"/>
</dbReference>
<dbReference type="EC" id="1.14.-.-" evidence="1"/>
<dbReference type="Proteomes" id="UP000198356">
    <property type="component" value="Unassembled WGS sequence"/>
</dbReference>
<keyword evidence="1" id="KW-0819">tRNA processing</keyword>
<sequence length="252" mass="28054">MSYTIAAFYRFVALPDPVALQQEMLATFSPDGPEELCGTMLIAGEGINGTMAGSAETIDRLLATLHEKAGLERSEVKFQTTDEAPFGRLKFLVKSEIIAFRKAVVDPTQAGTYVQPEDWNALIADPEVLLLDTRNQYEVEAGTFANAVDPNIEKFSDFVTYVRENLDPAKHRKVAMFCTGGIRCEKASAFMLQEGFAEVFHLQGGILKYLEEVPSPESRWNGKCFVFDRRRAVGYEDYEEQAAAGLQRSDTL</sequence>
<dbReference type="AlphaFoldDB" id="A0A239L507"/>
<dbReference type="GO" id="GO:0016705">
    <property type="term" value="F:oxidoreductase activity, acting on paired donors, with incorporation or reduction of molecular oxygen"/>
    <property type="evidence" value="ECO:0007669"/>
    <property type="project" value="UniProtKB-UniRule"/>
</dbReference>
<comment type="catalytic activity">
    <reaction evidence="1">
        <text>uridine(34) in tRNA + AH2 + O2 = 5-hydroxyuridine(34) in tRNA + A + H2O</text>
        <dbReference type="Rhea" id="RHEA:64224"/>
        <dbReference type="Rhea" id="RHEA-COMP:11727"/>
        <dbReference type="Rhea" id="RHEA-COMP:13381"/>
        <dbReference type="ChEBI" id="CHEBI:13193"/>
        <dbReference type="ChEBI" id="CHEBI:15377"/>
        <dbReference type="ChEBI" id="CHEBI:15379"/>
        <dbReference type="ChEBI" id="CHEBI:17499"/>
        <dbReference type="ChEBI" id="CHEBI:65315"/>
        <dbReference type="ChEBI" id="CHEBI:136877"/>
    </reaction>
</comment>
<dbReference type="Pfam" id="PF00581">
    <property type="entry name" value="Rhodanese"/>
    <property type="match status" value="1"/>
</dbReference>
<proteinExistence type="inferred from homology"/>
<dbReference type="OrthoDB" id="9778326at2"/>
<dbReference type="Pfam" id="PF17773">
    <property type="entry name" value="UPF0176_N"/>
    <property type="match status" value="1"/>
</dbReference>
<protein>
    <recommendedName>
        <fullName evidence="1">tRNA uridine(34) hydroxylase</fullName>
        <ecNumber evidence="1">1.14.-.-</ecNumber>
    </recommendedName>
    <alternativeName>
        <fullName evidence="1">tRNA hydroxylation protein O</fullName>
    </alternativeName>
</protein>
<reference evidence="3 4" key="1">
    <citation type="submission" date="2017-06" db="EMBL/GenBank/DDBJ databases">
        <authorList>
            <person name="Kim H.J."/>
            <person name="Triplett B.A."/>
        </authorList>
    </citation>
    <scope>NUCLEOTIDE SEQUENCE [LARGE SCALE GENOMIC DNA]</scope>
    <source>
        <strain evidence="3 4">DSM 18704</strain>
    </source>
</reference>
<comment type="function">
    <text evidence="1">Catalyzes oxygen-dependent 5-hydroxyuridine (ho5U) modification at position 34 in tRNAs.</text>
</comment>
<dbReference type="SMART" id="SM00450">
    <property type="entry name" value="RHOD"/>
    <property type="match status" value="1"/>
</dbReference>
<dbReference type="RefSeq" id="WP_089409415.1">
    <property type="nucleotide sequence ID" value="NZ_FZOU01000006.1"/>
</dbReference>
<dbReference type="InterPro" id="IPR036873">
    <property type="entry name" value="Rhodanese-like_dom_sf"/>
</dbReference>
<dbReference type="PANTHER" id="PTHR43268:SF3">
    <property type="entry name" value="RHODANESE-LIKE DOMAIN-CONTAINING PROTEIN 7-RELATED"/>
    <property type="match status" value="1"/>
</dbReference>
<name>A0A239L507_9BACT</name>
<accession>A0A239L507</accession>
<dbReference type="EMBL" id="FZOU01000006">
    <property type="protein sequence ID" value="SNT24769.1"/>
    <property type="molecule type" value="Genomic_DNA"/>
</dbReference>
<gene>
    <name evidence="1" type="primary">trhO</name>
    <name evidence="3" type="ORF">SAMN05421770_10670</name>
</gene>
<keyword evidence="4" id="KW-1185">Reference proteome</keyword>
<dbReference type="PANTHER" id="PTHR43268">
    <property type="entry name" value="THIOSULFATE SULFURTRANSFERASE/RHODANESE-LIKE DOMAIN-CONTAINING PROTEIN 2"/>
    <property type="match status" value="1"/>
</dbReference>
<dbReference type="Gene3D" id="3.40.250.10">
    <property type="entry name" value="Rhodanese-like domain"/>
    <property type="match status" value="1"/>
</dbReference>
<evidence type="ECO:0000313" key="4">
    <source>
        <dbReference type="Proteomes" id="UP000198356"/>
    </source>
</evidence>
<dbReference type="InterPro" id="IPR020936">
    <property type="entry name" value="TrhO"/>
</dbReference>
<dbReference type="HAMAP" id="MF_00469">
    <property type="entry name" value="TrhO"/>
    <property type="match status" value="1"/>
</dbReference>
<evidence type="ECO:0000259" key="2">
    <source>
        <dbReference type="PROSITE" id="PS50206"/>
    </source>
</evidence>
<comment type="similarity">
    <text evidence="1">Belongs to the TrhO family.</text>
</comment>
<dbReference type="SUPFAM" id="SSF52821">
    <property type="entry name" value="Rhodanese/Cell cycle control phosphatase"/>
    <property type="match status" value="1"/>
</dbReference>
<evidence type="ECO:0000256" key="1">
    <source>
        <dbReference type="HAMAP-Rule" id="MF_00469"/>
    </source>
</evidence>
<dbReference type="NCBIfam" id="NF001136">
    <property type="entry name" value="PRK00142.1-4"/>
    <property type="match status" value="1"/>
</dbReference>